<evidence type="ECO:0000313" key="2">
    <source>
        <dbReference type="EMBL" id="CCD14131.1"/>
    </source>
</evidence>
<reference evidence="3" key="1">
    <citation type="submission" date="2011-07" db="EMBL/GenBank/DDBJ databases">
        <title>Divergent evolution of antigenic variation in African trypanosomes.</title>
        <authorList>
            <person name="Jackson A.P."/>
            <person name="Berry A."/>
            <person name="Allison H.C."/>
            <person name="Burton P."/>
            <person name="Anderson J."/>
            <person name="Aslett M."/>
            <person name="Brown R."/>
            <person name="Corton N."/>
            <person name="Harris D."/>
            <person name="Hauser H."/>
            <person name="Gamble J."/>
            <person name="Gilderthorp R."/>
            <person name="McQuillan J."/>
            <person name="Quail M.A."/>
            <person name="Sanders M."/>
            <person name="Van Tonder A."/>
            <person name="Ginger M.L."/>
            <person name="Donelson J.E."/>
            <person name="Field M.C."/>
            <person name="Barry J.D."/>
            <person name="Berriman M."/>
            <person name="Hertz-Fowler C."/>
        </authorList>
    </citation>
    <scope>NUCLEOTIDE SEQUENCE [LARGE SCALE GENOMIC DNA]</scope>
    <source>
        <strain evidence="3">IL3000</strain>
    </source>
</reference>
<reference evidence="2 3" key="2">
    <citation type="journal article" date="2012" name="Proc. Natl. Acad. Sci. U.S.A.">
        <title>Antigenic diversity is generated by distinct evolutionary mechanisms in African trypanosome species.</title>
        <authorList>
            <person name="Jackson A.P."/>
            <person name="Berry A."/>
            <person name="Aslett M."/>
            <person name="Allison H.C."/>
            <person name="Burton P."/>
            <person name="Vavrova-Anderson J."/>
            <person name="Brown R."/>
            <person name="Browne H."/>
            <person name="Corton N."/>
            <person name="Hauser H."/>
            <person name="Gamble J."/>
            <person name="Gilderthorp R."/>
            <person name="Marcello L."/>
            <person name="McQuillan J."/>
            <person name="Otto T.D."/>
            <person name="Quail M.A."/>
            <person name="Sanders M.J."/>
            <person name="van Tonder A."/>
            <person name="Ginger M.L."/>
            <person name="Field M.C."/>
            <person name="Barry J.D."/>
            <person name="Hertz-Fowler C."/>
            <person name="Berriman M."/>
        </authorList>
    </citation>
    <scope>NUCLEOTIDE SEQUENCE [LARGE SCALE GENOMIC DNA]</scope>
    <source>
        <strain evidence="2 3">IL3000</strain>
    </source>
</reference>
<dbReference type="Proteomes" id="UP000000702">
    <property type="component" value="Unassembled WGS sequence"/>
</dbReference>
<feature type="transmembrane region" description="Helical" evidence="1">
    <location>
        <begin position="12"/>
        <end position="38"/>
    </location>
</feature>
<keyword evidence="3" id="KW-1185">Reference proteome</keyword>
<protein>
    <submittedName>
        <fullName evidence="2">Uncharacterized protein</fullName>
    </submittedName>
</protein>
<keyword evidence="1" id="KW-1133">Transmembrane helix</keyword>
<proteinExistence type="predicted"/>
<feature type="transmembrane region" description="Helical" evidence="1">
    <location>
        <begin position="50"/>
        <end position="68"/>
    </location>
</feature>
<keyword evidence="1" id="KW-0812">Transmembrane</keyword>
<comment type="caution">
    <text evidence="2">The sequence shown here is derived from an EMBL/GenBank/DDBJ whole genome shotgun (WGS) entry which is preliminary data.</text>
</comment>
<dbReference type="EMBL" id="CAEQ01001404">
    <property type="protein sequence ID" value="CCD14131.1"/>
    <property type="molecule type" value="Genomic_DNA"/>
</dbReference>
<accession>F9WA75</accession>
<dbReference type="AlphaFoldDB" id="F9WA75"/>
<evidence type="ECO:0000313" key="3">
    <source>
        <dbReference type="Proteomes" id="UP000000702"/>
    </source>
</evidence>
<name>F9WA75_TRYCI</name>
<sequence>MTHTHRFGRTLGVFGGYVILSLSHSPNSAPLISFLSFFPRKSEATKQVTYMKILVLRLWLWLLFFDFAMEISRKSGLPVVPNVFTQFLVRRKPLITLQAPKLHALYNHVIIECWFSRVVFFDVFYHLPVGAEPFLTVTTLHPFTILFCP</sequence>
<evidence type="ECO:0000256" key="1">
    <source>
        <dbReference type="SAM" id="Phobius"/>
    </source>
</evidence>
<gene>
    <name evidence="2" type="ORF">TCIL3000_0_47910</name>
</gene>
<keyword evidence="1" id="KW-0472">Membrane</keyword>
<organism evidence="2 3">
    <name type="scientific">Trypanosoma congolense (strain IL3000)</name>
    <dbReference type="NCBI Taxonomy" id="1068625"/>
    <lineage>
        <taxon>Eukaryota</taxon>
        <taxon>Discoba</taxon>
        <taxon>Euglenozoa</taxon>
        <taxon>Kinetoplastea</taxon>
        <taxon>Metakinetoplastina</taxon>
        <taxon>Trypanosomatida</taxon>
        <taxon>Trypanosomatidae</taxon>
        <taxon>Trypanosoma</taxon>
        <taxon>Nannomonas</taxon>
    </lineage>
</organism>